<dbReference type="RefSeq" id="WP_261513292.1">
    <property type="nucleotide sequence ID" value="NZ_JAODNV010000001.1"/>
</dbReference>
<reference evidence="3" key="1">
    <citation type="submission" date="2022-08" db="EMBL/GenBank/DDBJ databases">
        <title>Chelativorans sichuanense sp. nov., a paraffin oil-degrading bacterium isolated from a mixture of oil-based drill cuttings and paddy soil.</title>
        <authorList>
            <person name="Yu J."/>
            <person name="Liu H."/>
            <person name="Chen Q."/>
        </authorList>
    </citation>
    <scope>NUCLEOTIDE SEQUENCE</scope>
    <source>
        <strain evidence="3">SCAU 2101</strain>
    </source>
</reference>
<dbReference type="PANTHER" id="PTHR11941">
    <property type="entry name" value="ENOYL-COA HYDRATASE-RELATED"/>
    <property type="match status" value="1"/>
</dbReference>
<gene>
    <name evidence="3" type="ORF">NYR54_00075</name>
</gene>
<dbReference type="PANTHER" id="PTHR11941:SF54">
    <property type="entry name" value="ENOYL-COA HYDRATASE, MITOCHONDRIAL"/>
    <property type="match status" value="1"/>
</dbReference>
<comment type="similarity">
    <text evidence="1 2">Belongs to the enoyl-CoA hydratase/isomerase family.</text>
</comment>
<keyword evidence="4" id="KW-1185">Reference proteome</keyword>
<dbReference type="InterPro" id="IPR029045">
    <property type="entry name" value="ClpP/crotonase-like_dom_sf"/>
</dbReference>
<dbReference type="AlphaFoldDB" id="A0A9X2X5V7"/>
<sequence length="257" mass="28203">MKIEEILGKGWRHFNLSLDNKILTVQIDTKGFKNNDFNAEVIDELKELGVLLHRNIDINVVLLCGRSDVFSAGSDAKAFDLRFSAPTLLERRRDVMPGADMVEAWSKIEAITIAAIDGRCRGAASVLSVACDFRIMGEGVEFFFPEVPNRMILGWGAIPRLVALAGPSRTKQMVLFGEFLNAATCEKWGLADEIAPAGEALTVARRWAEKITSLPPLAVRMTKEAVDAYSTALHGMAAIADRSRYLLAGHVRAGLME</sequence>
<dbReference type="InterPro" id="IPR018376">
    <property type="entry name" value="Enoyl-CoA_hyd/isom_CS"/>
</dbReference>
<dbReference type="SUPFAM" id="SSF52096">
    <property type="entry name" value="ClpP/crotonase"/>
    <property type="match status" value="1"/>
</dbReference>
<organism evidence="3 4">
    <name type="scientific">Chelativorans petroleitrophicus</name>
    <dbReference type="NCBI Taxonomy" id="2975484"/>
    <lineage>
        <taxon>Bacteria</taxon>
        <taxon>Pseudomonadati</taxon>
        <taxon>Pseudomonadota</taxon>
        <taxon>Alphaproteobacteria</taxon>
        <taxon>Hyphomicrobiales</taxon>
        <taxon>Phyllobacteriaceae</taxon>
        <taxon>Chelativorans</taxon>
    </lineage>
</organism>
<accession>A0A9X2X5V7</accession>
<protein>
    <submittedName>
        <fullName evidence="3">Enoyl-CoA hydratase/isomerase family protein</fullName>
    </submittedName>
</protein>
<dbReference type="Proteomes" id="UP001149009">
    <property type="component" value="Unassembled WGS sequence"/>
</dbReference>
<proteinExistence type="inferred from homology"/>
<evidence type="ECO:0000256" key="1">
    <source>
        <dbReference type="ARBA" id="ARBA00005254"/>
    </source>
</evidence>
<dbReference type="Pfam" id="PF00378">
    <property type="entry name" value="ECH_1"/>
    <property type="match status" value="1"/>
</dbReference>
<dbReference type="CDD" id="cd06558">
    <property type="entry name" value="crotonase-like"/>
    <property type="match status" value="1"/>
</dbReference>
<dbReference type="InterPro" id="IPR001753">
    <property type="entry name" value="Enoyl-CoA_hydra/iso"/>
</dbReference>
<dbReference type="GO" id="GO:0006635">
    <property type="term" value="P:fatty acid beta-oxidation"/>
    <property type="evidence" value="ECO:0007669"/>
    <property type="project" value="TreeGrafter"/>
</dbReference>
<evidence type="ECO:0000313" key="3">
    <source>
        <dbReference type="EMBL" id="MCT8988694.1"/>
    </source>
</evidence>
<dbReference type="Gene3D" id="3.90.226.10">
    <property type="entry name" value="2-enoyl-CoA Hydratase, Chain A, domain 1"/>
    <property type="match status" value="1"/>
</dbReference>
<evidence type="ECO:0000313" key="4">
    <source>
        <dbReference type="Proteomes" id="UP001149009"/>
    </source>
</evidence>
<dbReference type="GO" id="GO:0003824">
    <property type="term" value="F:catalytic activity"/>
    <property type="evidence" value="ECO:0007669"/>
    <property type="project" value="InterPro"/>
</dbReference>
<comment type="caution">
    <text evidence="3">The sequence shown here is derived from an EMBL/GenBank/DDBJ whole genome shotgun (WGS) entry which is preliminary data.</text>
</comment>
<dbReference type="EMBL" id="JAODNV010000001">
    <property type="protein sequence ID" value="MCT8988694.1"/>
    <property type="molecule type" value="Genomic_DNA"/>
</dbReference>
<evidence type="ECO:0000256" key="2">
    <source>
        <dbReference type="RuleBase" id="RU003707"/>
    </source>
</evidence>
<name>A0A9X2X5V7_9HYPH</name>
<dbReference type="PROSITE" id="PS00166">
    <property type="entry name" value="ENOYL_COA_HYDRATASE"/>
    <property type="match status" value="1"/>
</dbReference>